<dbReference type="InterPro" id="IPR000792">
    <property type="entry name" value="Tscrpt_reg_LuxR_C"/>
</dbReference>
<dbReference type="InterPro" id="IPR058245">
    <property type="entry name" value="NreC/VraR/RcsB-like_REC"/>
</dbReference>
<dbReference type="SUPFAM" id="SSF52172">
    <property type="entry name" value="CheY-like"/>
    <property type="match status" value="1"/>
</dbReference>
<organism evidence="6 7">
    <name type="scientific">Actinacidiphila acididurans</name>
    <dbReference type="NCBI Taxonomy" id="2784346"/>
    <lineage>
        <taxon>Bacteria</taxon>
        <taxon>Bacillati</taxon>
        <taxon>Actinomycetota</taxon>
        <taxon>Actinomycetes</taxon>
        <taxon>Kitasatosporales</taxon>
        <taxon>Streptomycetaceae</taxon>
        <taxon>Actinacidiphila</taxon>
    </lineage>
</organism>
<dbReference type="SMART" id="SM00448">
    <property type="entry name" value="REC"/>
    <property type="match status" value="1"/>
</dbReference>
<dbReference type="EMBL" id="JADKYB010000012">
    <property type="protein sequence ID" value="MBM9507314.1"/>
    <property type="molecule type" value="Genomic_DNA"/>
</dbReference>
<dbReference type="Proteomes" id="UP000749040">
    <property type="component" value="Unassembled WGS sequence"/>
</dbReference>
<dbReference type="CDD" id="cd17535">
    <property type="entry name" value="REC_NarL-like"/>
    <property type="match status" value="1"/>
</dbReference>
<name>A0ABS2TVE6_9ACTN</name>
<evidence type="ECO:0000259" key="4">
    <source>
        <dbReference type="PROSITE" id="PS50043"/>
    </source>
</evidence>
<evidence type="ECO:0000256" key="1">
    <source>
        <dbReference type="ARBA" id="ARBA00022553"/>
    </source>
</evidence>
<dbReference type="InterPro" id="IPR039420">
    <property type="entry name" value="WalR-like"/>
</dbReference>
<evidence type="ECO:0000259" key="5">
    <source>
        <dbReference type="PROSITE" id="PS50110"/>
    </source>
</evidence>
<feature type="domain" description="Response regulatory" evidence="5">
    <location>
        <begin position="1"/>
        <end position="116"/>
    </location>
</feature>
<dbReference type="SMART" id="SM00421">
    <property type="entry name" value="HTH_LUXR"/>
    <property type="match status" value="1"/>
</dbReference>
<dbReference type="Gene3D" id="3.40.50.2300">
    <property type="match status" value="1"/>
</dbReference>
<proteinExistence type="predicted"/>
<keyword evidence="2" id="KW-0238">DNA-binding</keyword>
<sequence length="218" mass="23511">MLVADDHTLLRQALSDLLAAEPDFDVVAQAATGTETVRLAGQYRPDVVILDIEMPENDPATTVRCILMQLPEARIIVLSMDDSQPLVRELLSLGVHGYLHKSVSRETLVSAIRERQAGGRRTVTVSVSAASLEPSAAEPELHGGLTLREIEVLTLAGRALSNRQIAIKLGIAEGTVKRHLRNVFEKLGAVSRIDAVNKAVARSLIPAPGRADDLVPPR</sequence>
<accession>A0ABS2TVE6</accession>
<feature type="domain" description="HTH luxR-type" evidence="4">
    <location>
        <begin position="138"/>
        <end position="203"/>
    </location>
</feature>
<dbReference type="SUPFAM" id="SSF46894">
    <property type="entry name" value="C-terminal effector domain of the bipartite response regulators"/>
    <property type="match status" value="1"/>
</dbReference>
<dbReference type="PROSITE" id="PS50043">
    <property type="entry name" value="HTH_LUXR_2"/>
    <property type="match status" value="1"/>
</dbReference>
<evidence type="ECO:0000313" key="6">
    <source>
        <dbReference type="EMBL" id="MBM9507314.1"/>
    </source>
</evidence>
<dbReference type="Pfam" id="PF00072">
    <property type="entry name" value="Response_reg"/>
    <property type="match status" value="1"/>
</dbReference>
<dbReference type="InterPro" id="IPR001789">
    <property type="entry name" value="Sig_transdc_resp-reg_receiver"/>
</dbReference>
<keyword evidence="7" id="KW-1185">Reference proteome</keyword>
<dbReference type="PRINTS" id="PR00038">
    <property type="entry name" value="HTHLUXR"/>
</dbReference>
<dbReference type="PANTHER" id="PTHR43214">
    <property type="entry name" value="TWO-COMPONENT RESPONSE REGULATOR"/>
    <property type="match status" value="1"/>
</dbReference>
<dbReference type="InterPro" id="IPR011006">
    <property type="entry name" value="CheY-like_superfamily"/>
</dbReference>
<reference evidence="6 7" key="1">
    <citation type="submission" date="2021-01" db="EMBL/GenBank/DDBJ databases">
        <title>Streptomyces acididurans sp. nov., isolated from a peat swamp forest soil.</title>
        <authorList>
            <person name="Chantavorakit T."/>
            <person name="Duangmal K."/>
        </authorList>
    </citation>
    <scope>NUCLEOTIDE SEQUENCE [LARGE SCALE GENOMIC DNA]</scope>
    <source>
        <strain evidence="6 7">KK5PA1</strain>
    </source>
</reference>
<feature type="modified residue" description="4-aspartylphosphate" evidence="3">
    <location>
        <position position="51"/>
    </location>
</feature>
<dbReference type="CDD" id="cd06170">
    <property type="entry name" value="LuxR_C_like"/>
    <property type="match status" value="1"/>
</dbReference>
<protein>
    <submittedName>
        <fullName evidence="6">Response regulator transcription factor</fullName>
    </submittedName>
</protein>
<comment type="caution">
    <text evidence="6">The sequence shown here is derived from an EMBL/GenBank/DDBJ whole genome shotgun (WGS) entry which is preliminary data.</text>
</comment>
<dbReference type="InterPro" id="IPR016032">
    <property type="entry name" value="Sig_transdc_resp-reg_C-effctor"/>
</dbReference>
<gene>
    <name evidence="6" type="ORF">ITX44_22805</name>
</gene>
<evidence type="ECO:0000256" key="2">
    <source>
        <dbReference type="ARBA" id="ARBA00023125"/>
    </source>
</evidence>
<evidence type="ECO:0000256" key="3">
    <source>
        <dbReference type="PROSITE-ProRule" id="PRU00169"/>
    </source>
</evidence>
<keyword evidence="1 3" id="KW-0597">Phosphoprotein</keyword>
<dbReference type="PROSITE" id="PS50110">
    <property type="entry name" value="RESPONSE_REGULATORY"/>
    <property type="match status" value="1"/>
</dbReference>
<dbReference type="Pfam" id="PF00196">
    <property type="entry name" value="GerE"/>
    <property type="match status" value="1"/>
</dbReference>
<evidence type="ECO:0000313" key="7">
    <source>
        <dbReference type="Proteomes" id="UP000749040"/>
    </source>
</evidence>